<comment type="similarity">
    <text evidence="8">Belongs to the binding-protein-dependent transport system permease family.</text>
</comment>
<gene>
    <name evidence="10" type="ORF">L2X98_27125</name>
</gene>
<evidence type="ECO:0000256" key="3">
    <source>
        <dbReference type="ARBA" id="ARBA00022475"/>
    </source>
</evidence>
<dbReference type="InterPro" id="IPR043429">
    <property type="entry name" value="ArtM/GltK/GlnP/TcyL/YhdX-like"/>
</dbReference>
<dbReference type="SUPFAM" id="SSF161098">
    <property type="entry name" value="MetI-like"/>
    <property type="match status" value="1"/>
</dbReference>
<evidence type="ECO:0000256" key="4">
    <source>
        <dbReference type="ARBA" id="ARBA00022692"/>
    </source>
</evidence>
<evidence type="ECO:0000256" key="5">
    <source>
        <dbReference type="ARBA" id="ARBA00022970"/>
    </source>
</evidence>
<dbReference type="InterPro" id="IPR010065">
    <property type="entry name" value="AA_ABC_transptr_permease_3TM"/>
</dbReference>
<keyword evidence="11" id="KW-1185">Reference proteome</keyword>
<organism evidence="10 11">
    <name type="scientific">Microbacterium elymi</name>
    <dbReference type="NCBI Taxonomy" id="2909587"/>
    <lineage>
        <taxon>Bacteria</taxon>
        <taxon>Bacillati</taxon>
        <taxon>Actinomycetota</taxon>
        <taxon>Actinomycetes</taxon>
        <taxon>Micrococcales</taxon>
        <taxon>Microbacteriaceae</taxon>
        <taxon>Microbacterium</taxon>
    </lineage>
</organism>
<dbReference type="Pfam" id="PF00528">
    <property type="entry name" value="BPD_transp_1"/>
    <property type="match status" value="1"/>
</dbReference>
<accession>A0ABY5NNC0</accession>
<comment type="subcellular location">
    <subcellularLocation>
        <location evidence="1 8">Cell membrane</location>
        <topology evidence="1 8">Multi-pass membrane protein</topology>
    </subcellularLocation>
</comment>
<feature type="transmembrane region" description="Helical" evidence="8">
    <location>
        <begin position="42"/>
        <end position="66"/>
    </location>
</feature>
<dbReference type="PANTHER" id="PTHR30614:SF0">
    <property type="entry name" value="L-CYSTINE TRANSPORT SYSTEM PERMEASE PROTEIN TCYL"/>
    <property type="match status" value="1"/>
</dbReference>
<proteinExistence type="inferred from homology"/>
<evidence type="ECO:0000256" key="8">
    <source>
        <dbReference type="RuleBase" id="RU363032"/>
    </source>
</evidence>
<dbReference type="Gene3D" id="1.10.3720.10">
    <property type="entry name" value="MetI-like"/>
    <property type="match status" value="1"/>
</dbReference>
<dbReference type="Proteomes" id="UP001054811">
    <property type="component" value="Chromosome"/>
</dbReference>
<keyword evidence="7 8" id="KW-0472">Membrane</keyword>
<evidence type="ECO:0000313" key="11">
    <source>
        <dbReference type="Proteomes" id="UP001054811"/>
    </source>
</evidence>
<dbReference type="PANTHER" id="PTHR30614">
    <property type="entry name" value="MEMBRANE COMPONENT OF AMINO ACID ABC TRANSPORTER"/>
    <property type="match status" value="1"/>
</dbReference>
<feature type="domain" description="ABC transmembrane type-1" evidence="9">
    <location>
        <begin position="42"/>
        <end position="249"/>
    </location>
</feature>
<dbReference type="PROSITE" id="PS50928">
    <property type="entry name" value="ABC_TM1"/>
    <property type="match status" value="1"/>
</dbReference>
<evidence type="ECO:0000259" key="9">
    <source>
        <dbReference type="PROSITE" id="PS50928"/>
    </source>
</evidence>
<keyword evidence="4 8" id="KW-0812">Transmembrane</keyword>
<keyword evidence="5" id="KW-0029">Amino-acid transport</keyword>
<keyword evidence="2 8" id="KW-0813">Transport</keyword>
<dbReference type="InterPro" id="IPR000515">
    <property type="entry name" value="MetI-like"/>
</dbReference>
<evidence type="ECO:0000256" key="1">
    <source>
        <dbReference type="ARBA" id="ARBA00004651"/>
    </source>
</evidence>
<dbReference type="InterPro" id="IPR035906">
    <property type="entry name" value="MetI-like_sf"/>
</dbReference>
<protein>
    <submittedName>
        <fullName evidence="10">Amino acid ABC transporter permease</fullName>
    </submittedName>
</protein>
<dbReference type="NCBIfam" id="TIGR01726">
    <property type="entry name" value="HEQRo_perm_3TM"/>
    <property type="match status" value="1"/>
</dbReference>
<keyword evidence="6 8" id="KW-1133">Transmembrane helix</keyword>
<evidence type="ECO:0000313" key="10">
    <source>
        <dbReference type="EMBL" id="UUT36614.1"/>
    </source>
</evidence>
<evidence type="ECO:0000256" key="7">
    <source>
        <dbReference type="ARBA" id="ARBA00023136"/>
    </source>
</evidence>
<evidence type="ECO:0000256" key="6">
    <source>
        <dbReference type="ARBA" id="ARBA00022989"/>
    </source>
</evidence>
<dbReference type="CDD" id="cd06261">
    <property type="entry name" value="TM_PBP2"/>
    <property type="match status" value="1"/>
</dbReference>
<dbReference type="EMBL" id="CP091139">
    <property type="protein sequence ID" value="UUT36614.1"/>
    <property type="molecule type" value="Genomic_DNA"/>
</dbReference>
<keyword evidence="3" id="KW-1003">Cell membrane</keyword>
<feature type="transmembrane region" description="Helical" evidence="8">
    <location>
        <begin position="78"/>
        <end position="104"/>
    </location>
</feature>
<feature type="transmembrane region" description="Helical" evidence="8">
    <location>
        <begin position="124"/>
        <end position="143"/>
    </location>
</feature>
<evidence type="ECO:0000256" key="2">
    <source>
        <dbReference type="ARBA" id="ARBA00022448"/>
    </source>
</evidence>
<name>A0ABY5NNC0_9MICO</name>
<feature type="transmembrane region" description="Helical" evidence="8">
    <location>
        <begin position="231"/>
        <end position="252"/>
    </location>
</feature>
<reference evidence="10" key="1">
    <citation type="submission" date="2022-01" db="EMBL/GenBank/DDBJ databases">
        <title>Microbacterium eymi and Microbacterium rhizovicinus sp. nov., isolated from the rhizospheric soil of Elymus tsukushiensis, a plant native to the Dokdo Islands, Republic of Korea.</title>
        <authorList>
            <person name="Hwang Y.J."/>
        </authorList>
    </citation>
    <scope>NUCLEOTIDE SEQUENCE</scope>
    <source>
        <strain evidence="10">KUDC0405</strain>
    </source>
</reference>
<sequence>MTIAVVLVLIVLLFILDAAQRETFQWDIVGKYLFDARVTQGAMVTLALTVTAMIIGILLGLLLAVMRLSPNPVVKWIAWAYLWVFRGTPVYVQLVFWGLITLIYKTINVGIPFVHTWAVIQVEWVPPLFLVAMVGLALNESAYMAEIVRAGLLSVNPGQEEAATALGMPWGRTMRRIVIPQAMRVIIPPTGNEVISMLKTTSLVVAVPFSLDLFGRTSDISARLFAPIPLLIVASLWYLFFTSVLMVGQYFVEKRFARGTDRNRPAIALEGPAVEAVGIEIGGKG</sequence>